<evidence type="ECO:0000256" key="4">
    <source>
        <dbReference type="ARBA" id="ARBA00022692"/>
    </source>
</evidence>
<dbReference type="InterPro" id="IPR037272">
    <property type="entry name" value="SNS_sf"/>
</dbReference>
<reference evidence="13 14" key="1">
    <citation type="journal article" date="2017" name="Gigascience">
        <title>Draft genome of the honey bee ectoparasitic mite, Tropilaelaps mercedesae, is shaped by the parasitic life history.</title>
        <authorList>
            <person name="Dong X."/>
            <person name="Armstrong S.D."/>
            <person name="Xia D."/>
            <person name="Makepeace B.L."/>
            <person name="Darby A.C."/>
            <person name="Kadowaki T."/>
        </authorList>
    </citation>
    <scope>NUCLEOTIDE SEQUENCE [LARGE SCALE GENOMIC DNA]</scope>
    <source>
        <strain evidence="13">Wuxi-XJTLU</strain>
    </source>
</reference>
<name>A0A1V9XYQ2_9ACAR</name>
<evidence type="ECO:0000256" key="7">
    <source>
        <dbReference type="ARBA" id="ARBA00023136"/>
    </source>
</evidence>
<keyword evidence="6 12" id="KW-1133">Transmembrane helix</keyword>
<dbReference type="OrthoDB" id="6581954at2759"/>
<dbReference type="EMBL" id="MNPL01001997">
    <property type="protein sequence ID" value="OQR78625.1"/>
    <property type="molecule type" value="Genomic_DNA"/>
</dbReference>
<dbReference type="GO" id="GO:0089718">
    <property type="term" value="P:amino acid import across plasma membrane"/>
    <property type="evidence" value="ECO:0007669"/>
    <property type="project" value="TreeGrafter"/>
</dbReference>
<evidence type="ECO:0000256" key="9">
    <source>
        <dbReference type="PIRSR" id="PIRSR600175-2"/>
    </source>
</evidence>
<dbReference type="SUPFAM" id="SSF161070">
    <property type="entry name" value="SNF-like"/>
    <property type="match status" value="1"/>
</dbReference>
<dbReference type="PROSITE" id="PS50267">
    <property type="entry name" value="NA_NEUROTRAN_SYMP_3"/>
    <property type="match status" value="1"/>
</dbReference>
<feature type="transmembrane region" description="Helical" evidence="12">
    <location>
        <begin position="368"/>
        <end position="385"/>
    </location>
</feature>
<accession>A0A1V9XYQ2</accession>
<dbReference type="InterPro" id="IPR000175">
    <property type="entry name" value="Na/ntran_symport"/>
</dbReference>
<feature type="transmembrane region" description="Helical" evidence="12">
    <location>
        <begin position="288"/>
        <end position="309"/>
    </location>
</feature>
<feature type="binding site" evidence="8">
    <location>
        <position position="371"/>
    </location>
    <ligand>
        <name>Na(+)</name>
        <dbReference type="ChEBI" id="CHEBI:29101"/>
        <label>1</label>
    </ligand>
</feature>
<proteinExistence type="inferred from homology"/>
<feature type="transmembrane region" description="Helical" evidence="12">
    <location>
        <begin position="153"/>
        <end position="180"/>
    </location>
</feature>
<dbReference type="Proteomes" id="UP000192247">
    <property type="component" value="Unassembled WGS sequence"/>
</dbReference>
<dbReference type="InParanoid" id="A0A1V9XYQ2"/>
<feature type="transmembrane region" description="Helical" evidence="12">
    <location>
        <begin position="572"/>
        <end position="591"/>
    </location>
</feature>
<dbReference type="PROSITE" id="PS00610">
    <property type="entry name" value="NA_NEUROTRAN_SYMP_1"/>
    <property type="match status" value="1"/>
</dbReference>
<dbReference type="PRINTS" id="PR00176">
    <property type="entry name" value="NANEUSMPORT"/>
</dbReference>
<evidence type="ECO:0000256" key="2">
    <source>
        <dbReference type="ARBA" id="ARBA00006459"/>
    </source>
</evidence>
<comment type="subcellular location">
    <subcellularLocation>
        <location evidence="1">Membrane</location>
        <topology evidence="1">Multi-pass membrane protein</topology>
    </subcellularLocation>
</comment>
<evidence type="ECO:0000256" key="10">
    <source>
        <dbReference type="RuleBase" id="RU003732"/>
    </source>
</evidence>
<protein>
    <recommendedName>
        <fullName evidence="10">Transporter</fullName>
    </recommendedName>
</protein>
<feature type="transmembrane region" description="Helical" evidence="12">
    <location>
        <begin position="321"/>
        <end position="348"/>
    </location>
</feature>
<feature type="disulfide bond" evidence="9">
    <location>
        <begin position="192"/>
        <end position="202"/>
    </location>
</feature>
<feature type="region of interest" description="Disordered" evidence="11">
    <location>
        <begin position="1"/>
        <end position="33"/>
    </location>
</feature>
<feature type="transmembrane region" description="Helical" evidence="12">
    <location>
        <begin position="498"/>
        <end position="522"/>
    </location>
</feature>
<sequence>MGHLLQEDHGDPPVDDSFVSGDDSTPGAEEDFDSAQITTTDNINAVKEQVPVKRASFVHESNHDSGNDIPPRGKWAQKTEFILSCIGLSVGLGNIWRFPFLAYQNGGGAFLLPYIILMLLVGKPLYYLEVAIGQFTSSSVLKLWRCAPAFKGVGIAQLVIASIISIYYNVILCYTVFYMVQSFRSQLPWSSCAEWWGADEYCYVRNSGLVRCDVQRNRLVDSYIGKPPPENGIKIISSTNRTAIVDIKSYIEAMNNCTNATETASHQFWNKRVLGITEGIEHMGSLRWELALCLALCWAVVYLCLLKGVKSAGKVVYFTATFPYVILAMLLIKGLTLPGATTGILYYIWPDWSKVMNLQIWRKAAEQLFYSLGVAHGPIIVFGSYNDFRNTVQRDAVFISMMDFLTSLIGGFVIFSVLGNMSYELGIPISEVAMQGQGLAFVAYPEALSRLVWPHLWSFLFFFMLFLLGLDSEFAFIETVVTSACDERPSLRRHQKKIALAMCVICFFLGLPCVMQGGQYVLNLMDTYGGGISLLYLASFEMIGLAWVYGVKRISVDFEFMLAQKQSMYWKLSWSIFSPLILSFLFIYGLATNEKLLYGDKIPYPDWATGVGWGLALLSMLQVPIYFSYALYTNRQNMARIFQPTADWGPAEPSNQMSYKLMLQKQQ</sequence>
<dbReference type="GO" id="GO:0005283">
    <property type="term" value="F:amino acid:sodium symporter activity"/>
    <property type="evidence" value="ECO:0007669"/>
    <property type="project" value="TreeGrafter"/>
</dbReference>
<evidence type="ECO:0000256" key="5">
    <source>
        <dbReference type="ARBA" id="ARBA00022847"/>
    </source>
</evidence>
<evidence type="ECO:0000256" key="3">
    <source>
        <dbReference type="ARBA" id="ARBA00022448"/>
    </source>
</evidence>
<dbReference type="AlphaFoldDB" id="A0A1V9XYQ2"/>
<feature type="binding site" evidence="8">
    <location>
        <position position="472"/>
    </location>
    <ligand>
        <name>Na(+)</name>
        <dbReference type="ChEBI" id="CHEBI:29101"/>
        <label>1</label>
    </ligand>
</feature>
<keyword evidence="5 10" id="KW-0769">Symport</keyword>
<feature type="binding site" evidence="8">
    <location>
        <position position="87"/>
    </location>
    <ligand>
        <name>Na(+)</name>
        <dbReference type="ChEBI" id="CHEBI:29101"/>
        <label>1</label>
    </ligand>
</feature>
<feature type="compositionally biased region" description="Basic and acidic residues" evidence="11">
    <location>
        <begin position="1"/>
        <end position="12"/>
    </location>
</feature>
<dbReference type="GO" id="GO:0015179">
    <property type="term" value="F:L-amino acid transmembrane transporter activity"/>
    <property type="evidence" value="ECO:0007669"/>
    <property type="project" value="TreeGrafter"/>
</dbReference>
<feature type="transmembrane region" description="Helical" evidence="12">
    <location>
        <begin position="111"/>
        <end position="132"/>
    </location>
</feature>
<dbReference type="GO" id="GO:0015187">
    <property type="term" value="F:glycine transmembrane transporter activity"/>
    <property type="evidence" value="ECO:0007669"/>
    <property type="project" value="TreeGrafter"/>
</dbReference>
<feature type="transmembrane region" description="Helical" evidence="12">
    <location>
        <begin position="456"/>
        <end position="477"/>
    </location>
</feature>
<keyword evidence="14" id="KW-1185">Reference proteome</keyword>
<feature type="transmembrane region" description="Helical" evidence="12">
    <location>
        <begin position="81"/>
        <end position="99"/>
    </location>
</feature>
<dbReference type="GO" id="GO:0005886">
    <property type="term" value="C:plasma membrane"/>
    <property type="evidence" value="ECO:0007669"/>
    <property type="project" value="TreeGrafter"/>
</dbReference>
<feature type="binding site" evidence="8">
    <location>
        <position position="468"/>
    </location>
    <ligand>
        <name>Na(+)</name>
        <dbReference type="ChEBI" id="CHEBI:29101"/>
        <label>1</label>
    </ligand>
</feature>
<gene>
    <name evidence="13" type="ORF">BIW11_06283</name>
</gene>
<keyword evidence="9" id="KW-1015">Disulfide bond</keyword>
<keyword evidence="8" id="KW-0479">Metal-binding</keyword>
<keyword evidence="7 12" id="KW-0472">Membrane</keyword>
<comment type="caution">
    <text evidence="13">The sequence shown here is derived from an EMBL/GenBank/DDBJ whole genome shotgun (WGS) entry which is preliminary data.</text>
</comment>
<feature type="binding site" evidence="8">
    <location>
        <position position="471"/>
    </location>
    <ligand>
        <name>Na(+)</name>
        <dbReference type="ChEBI" id="CHEBI:29101"/>
        <label>1</label>
    </ligand>
</feature>
<keyword evidence="4 10" id="KW-0812">Transmembrane</keyword>
<evidence type="ECO:0000313" key="13">
    <source>
        <dbReference type="EMBL" id="OQR78625.1"/>
    </source>
</evidence>
<feature type="transmembrane region" description="Helical" evidence="12">
    <location>
        <begin position="397"/>
        <end position="418"/>
    </location>
</feature>
<evidence type="ECO:0000313" key="14">
    <source>
        <dbReference type="Proteomes" id="UP000192247"/>
    </source>
</evidence>
<feature type="transmembrane region" description="Helical" evidence="12">
    <location>
        <begin position="611"/>
        <end position="632"/>
    </location>
</feature>
<evidence type="ECO:0000256" key="8">
    <source>
        <dbReference type="PIRSR" id="PIRSR600175-1"/>
    </source>
</evidence>
<dbReference type="Pfam" id="PF00209">
    <property type="entry name" value="SNF"/>
    <property type="match status" value="2"/>
</dbReference>
<keyword evidence="3 10" id="KW-0813">Transport</keyword>
<evidence type="ECO:0000256" key="6">
    <source>
        <dbReference type="ARBA" id="ARBA00022989"/>
    </source>
</evidence>
<feature type="binding site" evidence="8">
    <location>
        <position position="94"/>
    </location>
    <ligand>
        <name>Na(+)</name>
        <dbReference type="ChEBI" id="CHEBI:29101"/>
        <label>1</label>
    </ligand>
</feature>
<keyword evidence="8" id="KW-0915">Sodium</keyword>
<organism evidence="13 14">
    <name type="scientific">Tropilaelaps mercedesae</name>
    <dbReference type="NCBI Taxonomy" id="418985"/>
    <lineage>
        <taxon>Eukaryota</taxon>
        <taxon>Metazoa</taxon>
        <taxon>Ecdysozoa</taxon>
        <taxon>Arthropoda</taxon>
        <taxon>Chelicerata</taxon>
        <taxon>Arachnida</taxon>
        <taxon>Acari</taxon>
        <taxon>Parasitiformes</taxon>
        <taxon>Mesostigmata</taxon>
        <taxon>Gamasina</taxon>
        <taxon>Dermanyssoidea</taxon>
        <taxon>Laelapidae</taxon>
        <taxon>Tropilaelaps</taxon>
    </lineage>
</organism>
<evidence type="ECO:0000256" key="1">
    <source>
        <dbReference type="ARBA" id="ARBA00004141"/>
    </source>
</evidence>
<evidence type="ECO:0000256" key="12">
    <source>
        <dbReference type="SAM" id="Phobius"/>
    </source>
</evidence>
<comment type="similarity">
    <text evidence="2 10">Belongs to the sodium:neurotransmitter symporter (SNF) (TC 2.A.22) family.</text>
</comment>
<dbReference type="GO" id="GO:0046872">
    <property type="term" value="F:metal ion binding"/>
    <property type="evidence" value="ECO:0007669"/>
    <property type="project" value="UniProtKB-KW"/>
</dbReference>
<evidence type="ECO:0000256" key="11">
    <source>
        <dbReference type="SAM" id="MobiDB-lite"/>
    </source>
</evidence>
<feature type="binding site" evidence="8">
    <location>
        <position position="90"/>
    </location>
    <ligand>
        <name>Na(+)</name>
        <dbReference type="ChEBI" id="CHEBI:29101"/>
        <label>1</label>
    </ligand>
</feature>
<dbReference type="PANTHER" id="PTHR11616">
    <property type="entry name" value="SODIUM/CHLORIDE DEPENDENT TRANSPORTER"/>
    <property type="match status" value="1"/>
</dbReference>
<dbReference type="PANTHER" id="PTHR11616:SF236">
    <property type="entry name" value="TRANSPORTER"/>
    <property type="match status" value="1"/>
</dbReference>
<feature type="transmembrane region" description="Helical" evidence="12">
    <location>
        <begin position="528"/>
        <end position="551"/>
    </location>
</feature>